<evidence type="ECO:0000256" key="1">
    <source>
        <dbReference type="SAM" id="MobiDB-lite"/>
    </source>
</evidence>
<proteinExistence type="predicted"/>
<evidence type="ECO:0000313" key="2">
    <source>
        <dbReference type="EMBL" id="KAF2749775.1"/>
    </source>
</evidence>
<keyword evidence="3" id="KW-1185">Reference proteome</keyword>
<gene>
    <name evidence="2" type="ORF">M011DRAFT_276334</name>
</gene>
<evidence type="ECO:0000313" key="3">
    <source>
        <dbReference type="Proteomes" id="UP000799440"/>
    </source>
</evidence>
<accession>A0A6A6VGS1</accession>
<reference evidence="2" key="1">
    <citation type="journal article" date="2020" name="Stud. Mycol.">
        <title>101 Dothideomycetes genomes: a test case for predicting lifestyles and emergence of pathogens.</title>
        <authorList>
            <person name="Haridas S."/>
            <person name="Albert R."/>
            <person name="Binder M."/>
            <person name="Bloem J."/>
            <person name="Labutti K."/>
            <person name="Salamov A."/>
            <person name="Andreopoulos B."/>
            <person name="Baker S."/>
            <person name="Barry K."/>
            <person name="Bills G."/>
            <person name="Bluhm B."/>
            <person name="Cannon C."/>
            <person name="Castanera R."/>
            <person name="Culley D."/>
            <person name="Daum C."/>
            <person name="Ezra D."/>
            <person name="Gonzalez J."/>
            <person name="Henrissat B."/>
            <person name="Kuo A."/>
            <person name="Liang C."/>
            <person name="Lipzen A."/>
            <person name="Lutzoni F."/>
            <person name="Magnuson J."/>
            <person name="Mondo S."/>
            <person name="Nolan M."/>
            <person name="Ohm R."/>
            <person name="Pangilinan J."/>
            <person name="Park H.-J."/>
            <person name="Ramirez L."/>
            <person name="Alfaro M."/>
            <person name="Sun H."/>
            <person name="Tritt A."/>
            <person name="Yoshinaga Y."/>
            <person name="Zwiers L.-H."/>
            <person name="Turgeon B."/>
            <person name="Goodwin S."/>
            <person name="Spatafora J."/>
            <person name="Crous P."/>
            <person name="Grigoriev I."/>
        </authorList>
    </citation>
    <scope>NUCLEOTIDE SEQUENCE</scope>
    <source>
        <strain evidence="2">CBS 119925</strain>
    </source>
</reference>
<feature type="compositionally biased region" description="Basic and acidic residues" evidence="1">
    <location>
        <begin position="58"/>
        <end position="71"/>
    </location>
</feature>
<protein>
    <submittedName>
        <fullName evidence="2">Uncharacterized protein</fullName>
    </submittedName>
</protein>
<dbReference type="Proteomes" id="UP000799440">
    <property type="component" value="Unassembled WGS sequence"/>
</dbReference>
<feature type="compositionally biased region" description="Polar residues" evidence="1">
    <location>
        <begin position="40"/>
        <end position="56"/>
    </location>
</feature>
<dbReference type="EMBL" id="MU006565">
    <property type="protein sequence ID" value="KAF2749775.1"/>
    <property type="molecule type" value="Genomic_DNA"/>
</dbReference>
<dbReference type="AlphaFoldDB" id="A0A6A6VGS1"/>
<dbReference type="OrthoDB" id="3650630at2759"/>
<feature type="region of interest" description="Disordered" evidence="1">
    <location>
        <begin position="39"/>
        <end position="134"/>
    </location>
</feature>
<name>A0A6A6VGS1_9PLEO</name>
<organism evidence="2 3">
    <name type="scientific">Sporormia fimetaria CBS 119925</name>
    <dbReference type="NCBI Taxonomy" id="1340428"/>
    <lineage>
        <taxon>Eukaryota</taxon>
        <taxon>Fungi</taxon>
        <taxon>Dikarya</taxon>
        <taxon>Ascomycota</taxon>
        <taxon>Pezizomycotina</taxon>
        <taxon>Dothideomycetes</taxon>
        <taxon>Pleosporomycetidae</taxon>
        <taxon>Pleosporales</taxon>
        <taxon>Sporormiaceae</taxon>
        <taxon>Sporormia</taxon>
    </lineage>
</organism>
<sequence>MKQAMNLIFVSENISQASWSLWLGLQRHLQSMFVEAEENLAQSQRRNPVQPDTTDPTPLHRKDPLQLRKPPESVATNRLHDGKAPVVEIDLTLSDDEAPRKPPATRTSSSGFAASHAAAPSTHRSSGKVESEPKPRFEIRSYKTLPDFYSLLDRIERTSYVGAVFLEAYAEHLHRDECRDCWVKRNIDLTSKESEDTES</sequence>
<feature type="compositionally biased region" description="Low complexity" evidence="1">
    <location>
        <begin position="108"/>
        <end position="124"/>
    </location>
</feature>